<proteinExistence type="predicted"/>
<feature type="region of interest" description="Disordered" evidence="1">
    <location>
        <begin position="32"/>
        <end position="71"/>
    </location>
</feature>
<evidence type="ECO:0000256" key="1">
    <source>
        <dbReference type="SAM" id="MobiDB-lite"/>
    </source>
</evidence>
<feature type="compositionally biased region" description="Polar residues" evidence="1">
    <location>
        <begin position="37"/>
        <end position="51"/>
    </location>
</feature>
<dbReference type="EMBL" id="VSRR010028194">
    <property type="protein sequence ID" value="MPC68666.1"/>
    <property type="molecule type" value="Genomic_DNA"/>
</dbReference>
<evidence type="ECO:0000313" key="3">
    <source>
        <dbReference type="Proteomes" id="UP000324222"/>
    </source>
</evidence>
<keyword evidence="3" id="KW-1185">Reference proteome</keyword>
<reference evidence="2 3" key="1">
    <citation type="submission" date="2019-05" db="EMBL/GenBank/DDBJ databases">
        <title>Another draft genome of Portunus trituberculatus and its Hox gene families provides insights of decapod evolution.</title>
        <authorList>
            <person name="Jeong J.-H."/>
            <person name="Song I."/>
            <person name="Kim S."/>
            <person name="Choi T."/>
            <person name="Kim D."/>
            <person name="Ryu S."/>
            <person name="Kim W."/>
        </authorList>
    </citation>
    <scope>NUCLEOTIDE SEQUENCE [LARGE SCALE GENOMIC DNA]</scope>
    <source>
        <tissue evidence="2">Muscle</tissue>
    </source>
</reference>
<evidence type="ECO:0000313" key="2">
    <source>
        <dbReference type="EMBL" id="MPC68666.1"/>
    </source>
</evidence>
<sequence>MKAAAVWPHVPSTWGLSHTSLHNATIALSGRSVVSGPMSQDADTPTGQSHQPTHRPRSQPSTGGDRGEVDA</sequence>
<dbReference type="AlphaFoldDB" id="A0A5B7HF88"/>
<gene>
    <name evidence="2" type="ORF">E2C01_062870</name>
</gene>
<protein>
    <submittedName>
        <fullName evidence="2">Uncharacterized protein</fullName>
    </submittedName>
</protein>
<name>A0A5B7HF88_PORTR</name>
<accession>A0A5B7HF88</accession>
<organism evidence="2 3">
    <name type="scientific">Portunus trituberculatus</name>
    <name type="common">Swimming crab</name>
    <name type="synonym">Neptunus trituberculatus</name>
    <dbReference type="NCBI Taxonomy" id="210409"/>
    <lineage>
        <taxon>Eukaryota</taxon>
        <taxon>Metazoa</taxon>
        <taxon>Ecdysozoa</taxon>
        <taxon>Arthropoda</taxon>
        <taxon>Crustacea</taxon>
        <taxon>Multicrustacea</taxon>
        <taxon>Malacostraca</taxon>
        <taxon>Eumalacostraca</taxon>
        <taxon>Eucarida</taxon>
        <taxon>Decapoda</taxon>
        <taxon>Pleocyemata</taxon>
        <taxon>Brachyura</taxon>
        <taxon>Eubrachyura</taxon>
        <taxon>Portunoidea</taxon>
        <taxon>Portunidae</taxon>
        <taxon>Portuninae</taxon>
        <taxon>Portunus</taxon>
    </lineage>
</organism>
<dbReference type="Proteomes" id="UP000324222">
    <property type="component" value="Unassembled WGS sequence"/>
</dbReference>
<comment type="caution">
    <text evidence="2">The sequence shown here is derived from an EMBL/GenBank/DDBJ whole genome shotgun (WGS) entry which is preliminary data.</text>
</comment>